<organism evidence="3 4">
    <name type="scientific">Astathelohania contejeani</name>
    <dbReference type="NCBI Taxonomy" id="164912"/>
    <lineage>
        <taxon>Eukaryota</taxon>
        <taxon>Fungi</taxon>
        <taxon>Fungi incertae sedis</taxon>
        <taxon>Microsporidia</taxon>
        <taxon>Astathelohaniidae</taxon>
        <taxon>Astathelohania</taxon>
    </lineage>
</organism>
<protein>
    <submittedName>
        <fullName evidence="3">Uncharacterized protein</fullName>
    </submittedName>
</protein>
<sequence>MSELESTKPDRADRTRKRTPGIGEHIRLIAQYNEEINKVKVSIDECKDKISAEIARERENSKRSQLLHERSILEAELRGLQLEKSALIEKRSGISASFRAEKEQLYAEKKRLNVQSLEEISRRERALEKHLIARQMSSRMEKKIAAETNDLARKRISFEALKDKDIYVKNMEKELNDINKELDQKTVLIDKSRKKLTLIRQEIEKLNEKEKEKSDVIRNLEKTIESLKKKKQEYIDKKKAEHKEIENKEKAYQAFLEEQAKQLEIEKQRKEQISKIKDLEQERNKLLMDIGEIDPSKFDGLIHAVKGCKSESEGTLSIPITVVSALAKMKIKIPQTNEEVDACISELESKKEKYKSEIGNKIIEIENKVKEFDNKIEQEKKYLESMPVADIILPKSIFENK</sequence>
<feature type="coiled-coil region" evidence="1">
    <location>
        <begin position="161"/>
        <end position="289"/>
    </location>
</feature>
<comment type="caution">
    <text evidence="3">The sequence shown here is derived from an EMBL/GenBank/DDBJ whole genome shotgun (WGS) entry which is preliminary data.</text>
</comment>
<reference evidence="3 4" key="1">
    <citation type="submission" date="2019-01" db="EMBL/GenBank/DDBJ databases">
        <title>Genomes sequencing and comparative genomics of infectious freshwater microsporidia, Cucumispora dikerogammari and Thelohania contejeani.</title>
        <authorList>
            <person name="Cormier A."/>
            <person name="Giraud I."/>
            <person name="Wattier R."/>
            <person name="Teixeira M."/>
            <person name="Grandjean F."/>
            <person name="Rigaud T."/>
            <person name="Cordaux R."/>
        </authorList>
    </citation>
    <scope>NUCLEOTIDE SEQUENCE [LARGE SCALE GENOMIC DNA]</scope>
    <source>
        <strain evidence="3">T1</strain>
        <tissue evidence="3">Spores</tissue>
    </source>
</reference>
<dbReference type="EMBL" id="SBIQ01000002">
    <property type="protein sequence ID" value="KAF7684767.1"/>
    <property type="molecule type" value="Genomic_DNA"/>
</dbReference>
<keyword evidence="4" id="KW-1185">Reference proteome</keyword>
<evidence type="ECO:0000313" key="3">
    <source>
        <dbReference type="EMBL" id="KAF7684767.1"/>
    </source>
</evidence>
<feature type="coiled-coil region" evidence="1">
    <location>
        <begin position="29"/>
        <end position="90"/>
    </location>
</feature>
<proteinExistence type="predicted"/>
<evidence type="ECO:0000256" key="1">
    <source>
        <dbReference type="SAM" id="Coils"/>
    </source>
</evidence>
<accession>A0ABQ7I2S8</accession>
<evidence type="ECO:0000256" key="2">
    <source>
        <dbReference type="SAM" id="MobiDB-lite"/>
    </source>
</evidence>
<keyword evidence="1" id="KW-0175">Coiled coil</keyword>
<feature type="coiled-coil region" evidence="1">
    <location>
        <begin position="337"/>
        <end position="382"/>
    </location>
</feature>
<name>A0ABQ7I2S8_9MICR</name>
<feature type="region of interest" description="Disordered" evidence="2">
    <location>
        <begin position="1"/>
        <end position="22"/>
    </location>
</feature>
<dbReference type="InterPro" id="IPR039604">
    <property type="entry name" value="Bfr1"/>
</dbReference>
<dbReference type="PANTHER" id="PTHR31027:SF2">
    <property type="entry name" value="LEBERCILIN DOMAIN-CONTAINING PROTEIN"/>
    <property type="match status" value="1"/>
</dbReference>
<feature type="compositionally biased region" description="Basic and acidic residues" evidence="2">
    <location>
        <begin position="1"/>
        <end position="13"/>
    </location>
</feature>
<dbReference type="PANTHER" id="PTHR31027">
    <property type="entry name" value="NUCLEAR SEGREGATION PROTEIN BFR1"/>
    <property type="match status" value="1"/>
</dbReference>
<evidence type="ECO:0000313" key="4">
    <source>
        <dbReference type="Proteomes" id="UP001516464"/>
    </source>
</evidence>
<gene>
    <name evidence="3" type="ORF">TCON_0066</name>
</gene>
<dbReference type="Proteomes" id="UP001516464">
    <property type="component" value="Unassembled WGS sequence"/>
</dbReference>